<evidence type="ECO:0000313" key="3">
    <source>
        <dbReference type="Proteomes" id="UP000574067"/>
    </source>
</evidence>
<gene>
    <name evidence="2" type="ORF">HHL10_06855</name>
</gene>
<keyword evidence="3" id="KW-1185">Reference proteome</keyword>
<name>A0A848F7H2_9BURK</name>
<comment type="caution">
    <text evidence="2">The sequence shown here is derived from an EMBL/GenBank/DDBJ whole genome shotgun (WGS) entry which is preliminary data.</text>
</comment>
<feature type="domain" description="Ice-binding protein C-terminal" evidence="1">
    <location>
        <begin position="178"/>
        <end position="203"/>
    </location>
</feature>
<proteinExistence type="predicted"/>
<sequence>MFTPMAASVGIAPGIEASARMEGAVANHSFLFEAQGRMRNEAAGGSAYQGSAYQAITQPADDPWSGTTMFRLTPFTRVVWSGDYAMRAQTTLGRFADSNEIATAALTVQAADPWSGEAFDGFFKNLELVQTEPGLLTDGGSLSVSFANETAAPALGNLYVRVAAFGSVQEALGPNAPPVPEAGTWAMWLCGLGVIGAAARSRRRAAAGG</sequence>
<evidence type="ECO:0000259" key="1">
    <source>
        <dbReference type="Pfam" id="PF07589"/>
    </source>
</evidence>
<reference evidence="2 3" key="1">
    <citation type="submission" date="2020-04" db="EMBL/GenBank/DDBJ databases">
        <title>Azohydromonas sp. isolated from soil.</title>
        <authorList>
            <person name="Dahal R.H."/>
        </authorList>
    </citation>
    <scope>NUCLEOTIDE SEQUENCE [LARGE SCALE GENOMIC DNA]</scope>
    <source>
        <strain evidence="2 3">G-1-1-14</strain>
    </source>
</reference>
<evidence type="ECO:0000313" key="2">
    <source>
        <dbReference type="EMBL" id="NML14696.1"/>
    </source>
</evidence>
<dbReference type="AlphaFoldDB" id="A0A848F7H2"/>
<dbReference type="EMBL" id="JABBFW010000003">
    <property type="protein sequence ID" value="NML14696.1"/>
    <property type="molecule type" value="Genomic_DNA"/>
</dbReference>
<organism evidence="2 3">
    <name type="scientific">Azohydromonas caseinilytica</name>
    <dbReference type="NCBI Taxonomy" id="2728836"/>
    <lineage>
        <taxon>Bacteria</taxon>
        <taxon>Pseudomonadati</taxon>
        <taxon>Pseudomonadota</taxon>
        <taxon>Betaproteobacteria</taxon>
        <taxon>Burkholderiales</taxon>
        <taxon>Sphaerotilaceae</taxon>
        <taxon>Azohydromonas</taxon>
    </lineage>
</organism>
<dbReference type="Proteomes" id="UP000574067">
    <property type="component" value="Unassembled WGS sequence"/>
</dbReference>
<accession>A0A848F7H2</accession>
<dbReference type="InterPro" id="IPR013424">
    <property type="entry name" value="Ice-binding_C"/>
</dbReference>
<dbReference type="Pfam" id="PF07589">
    <property type="entry name" value="PEP-CTERM"/>
    <property type="match status" value="1"/>
</dbReference>
<protein>
    <submittedName>
        <fullName evidence="2">PEP-CTERM sorting domain-containing protein</fullName>
    </submittedName>
</protein>